<evidence type="ECO:0000313" key="7">
    <source>
        <dbReference type="EMBL" id="BBG23077.1"/>
    </source>
</evidence>
<gene>
    <name evidence="7" type="ORF">IC006_0361</name>
    <name evidence="8" type="ORF">IC007_0330</name>
</gene>
<feature type="domain" description="Major facilitator superfamily (MFS) profile" evidence="6">
    <location>
        <begin position="19"/>
        <end position="384"/>
    </location>
</feature>
<feature type="transmembrane region" description="Helical" evidence="5">
    <location>
        <begin position="111"/>
        <end position="133"/>
    </location>
</feature>
<feature type="transmembrane region" description="Helical" evidence="5">
    <location>
        <begin position="362"/>
        <end position="380"/>
    </location>
</feature>
<feature type="transmembrane region" description="Helical" evidence="5">
    <location>
        <begin position="61"/>
        <end position="81"/>
    </location>
</feature>
<keyword evidence="3 5" id="KW-1133">Transmembrane helix</keyword>
<feature type="transmembrane region" description="Helical" evidence="5">
    <location>
        <begin position="88"/>
        <end position="105"/>
    </location>
</feature>
<evidence type="ECO:0000313" key="10">
    <source>
        <dbReference type="Proteomes" id="UP000325030"/>
    </source>
</evidence>
<reference evidence="7 9" key="2">
    <citation type="journal article" date="2020" name="Int. J. Syst. Evol. Microbiol.">
        <title>Sulfuracidifex tepidarius gen. nov., sp. nov. and transfer of Sulfolobus metallicus Huber and Stetter 1992 to the genus Sulfuracidifex as Sulfuracidifex metallicus comb. nov.</title>
        <authorList>
            <person name="Itoh T."/>
            <person name="Miura T."/>
            <person name="Sakai H.D."/>
            <person name="Kato S."/>
            <person name="Ohkuma M."/>
            <person name="Takashina T."/>
        </authorList>
    </citation>
    <scope>NUCLEOTIDE SEQUENCE [LARGE SCALE GENOMIC DNA]</scope>
    <source>
        <strain evidence="7 9">IC-006</strain>
        <strain evidence="8">IC-007</strain>
    </source>
</reference>
<dbReference type="InterPro" id="IPR036259">
    <property type="entry name" value="MFS_trans_sf"/>
</dbReference>
<accession>A0A510E005</accession>
<dbReference type="Gene3D" id="1.20.1250.20">
    <property type="entry name" value="MFS general substrate transporter like domains"/>
    <property type="match status" value="2"/>
</dbReference>
<protein>
    <submittedName>
        <fullName evidence="7">Sialic acid transporter</fullName>
    </submittedName>
</protein>
<dbReference type="KEGG" id="step:IC006_0361"/>
<feature type="transmembrane region" description="Helical" evidence="5">
    <location>
        <begin position="174"/>
        <end position="193"/>
    </location>
</feature>
<comment type="subcellular location">
    <subcellularLocation>
        <location evidence="1">Membrane</location>
        <topology evidence="1">Multi-pass membrane protein</topology>
    </subcellularLocation>
</comment>
<dbReference type="PANTHER" id="PTHR23508">
    <property type="entry name" value="CARBOXYLIC ACID TRANSPORTER PROTEIN HOMOLOG"/>
    <property type="match status" value="1"/>
</dbReference>
<dbReference type="Proteomes" id="UP000322983">
    <property type="component" value="Chromosome"/>
</dbReference>
<dbReference type="EMBL" id="AP018930">
    <property type="protein sequence ID" value="BBG25825.1"/>
    <property type="molecule type" value="Genomic_DNA"/>
</dbReference>
<dbReference type="AlphaFoldDB" id="A0A510DSI4"/>
<evidence type="ECO:0000256" key="5">
    <source>
        <dbReference type="SAM" id="Phobius"/>
    </source>
</evidence>
<keyword evidence="9" id="KW-1185">Reference proteome</keyword>
<dbReference type="InterPro" id="IPR020846">
    <property type="entry name" value="MFS_dom"/>
</dbReference>
<evidence type="ECO:0000256" key="2">
    <source>
        <dbReference type="ARBA" id="ARBA00022692"/>
    </source>
</evidence>
<evidence type="ECO:0000256" key="1">
    <source>
        <dbReference type="ARBA" id="ARBA00004141"/>
    </source>
</evidence>
<dbReference type="PROSITE" id="PS50850">
    <property type="entry name" value="MFS"/>
    <property type="match status" value="1"/>
</dbReference>
<evidence type="ECO:0000256" key="3">
    <source>
        <dbReference type="ARBA" id="ARBA00022989"/>
    </source>
</evidence>
<proteinExistence type="predicted"/>
<dbReference type="InterPro" id="IPR011701">
    <property type="entry name" value="MFS"/>
</dbReference>
<dbReference type="CDD" id="cd17316">
    <property type="entry name" value="MFS_SV2_like"/>
    <property type="match status" value="1"/>
</dbReference>
<name>A0A510DSI4_9CREN</name>
<feature type="transmembrane region" description="Helical" evidence="5">
    <location>
        <begin position="213"/>
        <end position="238"/>
    </location>
</feature>
<evidence type="ECO:0000256" key="4">
    <source>
        <dbReference type="ARBA" id="ARBA00023136"/>
    </source>
</evidence>
<dbReference type="GO" id="GO:0005886">
    <property type="term" value="C:plasma membrane"/>
    <property type="evidence" value="ECO:0007669"/>
    <property type="project" value="TreeGrafter"/>
</dbReference>
<keyword evidence="4 5" id="KW-0472">Membrane</keyword>
<feature type="transmembrane region" description="Helical" evidence="5">
    <location>
        <begin position="280"/>
        <end position="310"/>
    </location>
</feature>
<dbReference type="Pfam" id="PF07690">
    <property type="entry name" value="MFS_1"/>
    <property type="match status" value="2"/>
</dbReference>
<dbReference type="STRING" id="1294262.GCA_001316085_02265"/>
<sequence>MLSLNYLNSIYSVMLSRKQLALLSVGTSLSFWDIFNVPYIIDYSAQQFHVPSSSPVANLPLTTEMIGYFLGGATNGLVSTYLGRKKGLVLTMLIIAIGSLIGLSSQDFLELSIAELLIGFGIEGEVAVIPSYVSEMTSASFRGRAVGLVNLGGFLMTLVVGPVAIFLGSGYWRLLFLAGLSMALFSAVFRVTLPESERWNKTRGEKVRISKSIIYFTLVWFFSYFAGYSLFSGTIFSIIDGKGFVNSSLYFTYILYGDPLGVTLSSILNDRIERKWSSSFSNVLSGVAILSWAFLSGLPFLVAGFISMFFQGFKFPTMYAYTSENLNTRVRSLGMGIADGIGHLGGAVGPLLVSLAYSTSPYYAIALMGLVSMISGFMLVKGRKVNGKELEAITEEVKEAEFDH</sequence>
<accession>A0A510DSI4</accession>
<evidence type="ECO:0000259" key="6">
    <source>
        <dbReference type="PROSITE" id="PS50850"/>
    </source>
</evidence>
<dbReference type="GO" id="GO:0046943">
    <property type="term" value="F:carboxylic acid transmembrane transporter activity"/>
    <property type="evidence" value="ECO:0007669"/>
    <property type="project" value="TreeGrafter"/>
</dbReference>
<dbReference type="Proteomes" id="UP000325030">
    <property type="component" value="Chromosome"/>
</dbReference>
<dbReference type="EMBL" id="AP018929">
    <property type="protein sequence ID" value="BBG23077.1"/>
    <property type="molecule type" value="Genomic_DNA"/>
</dbReference>
<feature type="transmembrane region" description="Helical" evidence="5">
    <location>
        <begin position="250"/>
        <end position="268"/>
    </location>
</feature>
<keyword evidence="2 5" id="KW-0812">Transmembrane</keyword>
<feature type="transmembrane region" description="Helical" evidence="5">
    <location>
        <begin position="20"/>
        <end position="41"/>
    </location>
</feature>
<feature type="transmembrane region" description="Helical" evidence="5">
    <location>
        <begin position="145"/>
        <end position="168"/>
    </location>
</feature>
<reference evidence="10" key="1">
    <citation type="submission" date="2018-09" db="EMBL/GenBank/DDBJ databases">
        <title>Complete Genome Sequencing of Sulfolobus sp. JCM 16834.</title>
        <authorList>
            <person name="Kato S."/>
            <person name="Itoh T."/>
            <person name="Ohkuma M."/>
        </authorList>
    </citation>
    <scope>NUCLEOTIDE SEQUENCE [LARGE SCALE GENOMIC DNA]</scope>
    <source>
        <strain evidence="10">IC-007</strain>
    </source>
</reference>
<evidence type="ECO:0000313" key="9">
    <source>
        <dbReference type="Proteomes" id="UP000322983"/>
    </source>
</evidence>
<organism evidence="7 9">
    <name type="scientific">Sulfuracidifex tepidarius</name>
    <dbReference type="NCBI Taxonomy" id="1294262"/>
    <lineage>
        <taxon>Archaea</taxon>
        <taxon>Thermoproteota</taxon>
        <taxon>Thermoprotei</taxon>
        <taxon>Sulfolobales</taxon>
        <taxon>Sulfolobaceae</taxon>
        <taxon>Sulfuracidifex</taxon>
    </lineage>
</organism>
<evidence type="ECO:0000313" key="8">
    <source>
        <dbReference type="EMBL" id="BBG25825.1"/>
    </source>
</evidence>
<dbReference type="PANTHER" id="PTHR23508:SF10">
    <property type="entry name" value="CARBOXYLIC ACID TRANSPORTER PROTEIN HOMOLOG"/>
    <property type="match status" value="1"/>
</dbReference>
<dbReference type="SUPFAM" id="SSF103473">
    <property type="entry name" value="MFS general substrate transporter"/>
    <property type="match status" value="1"/>
</dbReference>